<evidence type="ECO:0000313" key="3">
    <source>
        <dbReference type="Proteomes" id="UP000233551"/>
    </source>
</evidence>
<feature type="region of interest" description="Disordered" evidence="1">
    <location>
        <begin position="32"/>
        <end position="86"/>
    </location>
</feature>
<gene>
    <name evidence="2" type="ORF">CRG98_029627</name>
</gene>
<reference evidence="2 3" key="1">
    <citation type="submission" date="2017-11" db="EMBL/GenBank/DDBJ databases">
        <title>De-novo sequencing of pomegranate (Punica granatum L.) genome.</title>
        <authorList>
            <person name="Akparov Z."/>
            <person name="Amiraslanov A."/>
            <person name="Hajiyeva S."/>
            <person name="Abbasov M."/>
            <person name="Kaur K."/>
            <person name="Hamwieh A."/>
            <person name="Solovyev V."/>
            <person name="Salamov A."/>
            <person name="Braich B."/>
            <person name="Kosarev P."/>
            <person name="Mahmoud A."/>
            <person name="Hajiyev E."/>
            <person name="Babayeva S."/>
            <person name="Izzatullayeva V."/>
            <person name="Mammadov A."/>
            <person name="Mammadov A."/>
            <person name="Sharifova S."/>
            <person name="Ojaghi J."/>
            <person name="Eynullazada K."/>
            <person name="Bayramov B."/>
            <person name="Abdulazimova A."/>
            <person name="Shahmuradov I."/>
        </authorList>
    </citation>
    <scope>NUCLEOTIDE SEQUENCE [LARGE SCALE GENOMIC DNA]</scope>
    <source>
        <strain evidence="3">cv. AG2017</strain>
        <tissue evidence="2">Leaf</tissue>
    </source>
</reference>
<sequence length="139" mass="15294">MRTNKTQQEKRENLLSFRGILRLEISGTLVGKHDFSPRFRPFRPRRSPNRTPRSPSGAQSISRALSCRRRGVPGRESPPAASPSPLPPIPAALWLTGLGLFPLLRRSSLEVRLIPAQHPQSGLALFRAVSPSGGRSDSI</sequence>
<keyword evidence="3" id="KW-1185">Reference proteome</keyword>
<proteinExistence type="predicted"/>
<dbReference type="Proteomes" id="UP000233551">
    <property type="component" value="Unassembled WGS sequence"/>
</dbReference>
<evidence type="ECO:0000256" key="1">
    <source>
        <dbReference type="SAM" id="MobiDB-lite"/>
    </source>
</evidence>
<accession>A0A2I0J172</accession>
<dbReference type="EMBL" id="PGOL01002166">
    <property type="protein sequence ID" value="PKI49984.1"/>
    <property type="molecule type" value="Genomic_DNA"/>
</dbReference>
<name>A0A2I0J172_PUNGR</name>
<evidence type="ECO:0000313" key="2">
    <source>
        <dbReference type="EMBL" id="PKI49984.1"/>
    </source>
</evidence>
<comment type="caution">
    <text evidence="2">The sequence shown here is derived from an EMBL/GenBank/DDBJ whole genome shotgun (WGS) entry which is preliminary data.</text>
</comment>
<dbReference type="AlphaFoldDB" id="A0A2I0J172"/>
<organism evidence="2 3">
    <name type="scientific">Punica granatum</name>
    <name type="common">Pomegranate</name>
    <dbReference type="NCBI Taxonomy" id="22663"/>
    <lineage>
        <taxon>Eukaryota</taxon>
        <taxon>Viridiplantae</taxon>
        <taxon>Streptophyta</taxon>
        <taxon>Embryophyta</taxon>
        <taxon>Tracheophyta</taxon>
        <taxon>Spermatophyta</taxon>
        <taxon>Magnoliopsida</taxon>
        <taxon>eudicotyledons</taxon>
        <taxon>Gunneridae</taxon>
        <taxon>Pentapetalae</taxon>
        <taxon>rosids</taxon>
        <taxon>malvids</taxon>
        <taxon>Myrtales</taxon>
        <taxon>Lythraceae</taxon>
        <taxon>Punica</taxon>
    </lineage>
</organism>
<protein>
    <submittedName>
        <fullName evidence="2">Uncharacterized protein</fullName>
    </submittedName>
</protein>